<feature type="compositionally biased region" description="Low complexity" evidence="10">
    <location>
        <begin position="56"/>
        <end position="70"/>
    </location>
</feature>
<feature type="region of interest" description="Disordered" evidence="10">
    <location>
        <begin position="108"/>
        <end position="240"/>
    </location>
</feature>
<feature type="compositionally biased region" description="Low complexity" evidence="10">
    <location>
        <begin position="203"/>
        <end position="238"/>
    </location>
</feature>
<dbReference type="Pfam" id="PF13880">
    <property type="entry name" value="Acetyltransf_13"/>
    <property type="match status" value="1"/>
</dbReference>
<comment type="similarity">
    <text evidence="2">Belongs to the acetyltransferase family. ECO subfamily.</text>
</comment>
<keyword evidence="8" id="KW-0131">Cell cycle</keyword>
<evidence type="ECO:0000256" key="9">
    <source>
        <dbReference type="ARBA" id="ARBA00023315"/>
    </source>
</evidence>
<dbReference type="Proteomes" id="UP000023623">
    <property type="component" value="Unassembled WGS sequence"/>
</dbReference>
<evidence type="ECO:0000256" key="6">
    <source>
        <dbReference type="ARBA" id="ARBA00022833"/>
    </source>
</evidence>
<keyword evidence="5" id="KW-0863">Zinc-finger</keyword>
<gene>
    <name evidence="13" type="ORF">H105_07176</name>
</gene>
<keyword evidence="3" id="KW-0808">Transferase</keyword>
<keyword evidence="4" id="KW-0479">Metal-binding</keyword>
<keyword evidence="14" id="KW-1185">Reference proteome</keyword>
<evidence type="ECO:0000256" key="5">
    <source>
        <dbReference type="ARBA" id="ARBA00022771"/>
    </source>
</evidence>
<evidence type="ECO:0000256" key="10">
    <source>
        <dbReference type="SAM" id="MobiDB-lite"/>
    </source>
</evidence>
<dbReference type="Pfam" id="PF13878">
    <property type="entry name" value="zf-C2H2_3"/>
    <property type="match status" value="1"/>
</dbReference>
<dbReference type="GO" id="GO:0005634">
    <property type="term" value="C:nucleus"/>
    <property type="evidence" value="ECO:0007669"/>
    <property type="project" value="UniProtKB-SubCell"/>
</dbReference>
<organism evidence="13 14">
    <name type="scientific">Trichophyton soudanense CBS 452.61</name>
    <dbReference type="NCBI Taxonomy" id="1215331"/>
    <lineage>
        <taxon>Eukaryota</taxon>
        <taxon>Fungi</taxon>
        <taxon>Dikarya</taxon>
        <taxon>Ascomycota</taxon>
        <taxon>Pezizomycotina</taxon>
        <taxon>Eurotiomycetes</taxon>
        <taxon>Eurotiomycetidae</taxon>
        <taxon>Onygenales</taxon>
        <taxon>Arthrodermataceae</taxon>
        <taxon>Trichophyton</taxon>
    </lineage>
</organism>
<proteinExistence type="inferred from homology"/>
<dbReference type="OrthoDB" id="428854at2759"/>
<keyword evidence="9" id="KW-0012">Acyltransferase</keyword>
<dbReference type="GO" id="GO:0007064">
    <property type="term" value="P:mitotic sister chromatid cohesion"/>
    <property type="evidence" value="ECO:0007669"/>
    <property type="project" value="TreeGrafter"/>
</dbReference>
<dbReference type="GO" id="GO:0000785">
    <property type="term" value="C:chromatin"/>
    <property type="evidence" value="ECO:0007669"/>
    <property type="project" value="TreeGrafter"/>
</dbReference>
<dbReference type="InterPro" id="IPR028009">
    <property type="entry name" value="ESCO_Acetyltransf_dom"/>
</dbReference>
<feature type="region of interest" description="Disordered" evidence="10">
    <location>
        <begin position="35"/>
        <end position="83"/>
    </location>
</feature>
<evidence type="ECO:0000256" key="1">
    <source>
        <dbReference type="ARBA" id="ARBA00004123"/>
    </source>
</evidence>
<evidence type="ECO:0000259" key="12">
    <source>
        <dbReference type="Pfam" id="PF13880"/>
    </source>
</evidence>
<protein>
    <recommendedName>
        <fullName evidence="15">Sister chromatid cohesion acetyltransferase Eco1</fullName>
    </recommendedName>
</protein>
<evidence type="ECO:0000256" key="7">
    <source>
        <dbReference type="ARBA" id="ARBA00023242"/>
    </source>
</evidence>
<dbReference type="PANTHER" id="PTHR45884:SF2">
    <property type="entry name" value="N-ACETYLTRANSFERASE ECO"/>
    <property type="match status" value="1"/>
</dbReference>
<dbReference type="InterPro" id="IPR028005">
    <property type="entry name" value="AcTrfase_ESCO_Znf_dom"/>
</dbReference>
<dbReference type="HOGENOM" id="CLU_039183_2_2_1"/>
<comment type="subcellular location">
    <subcellularLocation>
        <location evidence="1">Nucleus</location>
    </subcellularLocation>
</comment>
<feature type="domain" description="N-acetyltransferase ESCO acetyl-transferase" evidence="12">
    <location>
        <begin position="422"/>
        <end position="490"/>
    </location>
</feature>
<evidence type="ECO:0000256" key="8">
    <source>
        <dbReference type="ARBA" id="ARBA00023306"/>
    </source>
</evidence>
<dbReference type="PANTHER" id="PTHR45884">
    <property type="entry name" value="N-ACETYLTRANSFERASE ECO"/>
    <property type="match status" value="1"/>
</dbReference>
<evidence type="ECO:0000256" key="2">
    <source>
        <dbReference type="ARBA" id="ARBA00005816"/>
    </source>
</evidence>
<dbReference type="GO" id="GO:0008270">
    <property type="term" value="F:zinc ion binding"/>
    <property type="evidence" value="ECO:0007669"/>
    <property type="project" value="UniProtKB-KW"/>
</dbReference>
<evidence type="ECO:0008006" key="15">
    <source>
        <dbReference type="Google" id="ProtNLM"/>
    </source>
</evidence>
<dbReference type="EMBL" id="KK208911">
    <property type="protein sequence ID" value="EZF70537.1"/>
    <property type="molecule type" value="Genomic_DNA"/>
</dbReference>
<evidence type="ECO:0000259" key="11">
    <source>
        <dbReference type="Pfam" id="PF13878"/>
    </source>
</evidence>
<feature type="domain" description="N-acetyltransferase ESCO zinc-finger" evidence="11">
    <location>
        <begin position="244"/>
        <end position="283"/>
    </location>
</feature>
<reference evidence="13 14" key="1">
    <citation type="submission" date="2014-02" db="EMBL/GenBank/DDBJ databases">
        <title>The Genome Sequence of Trichophyton rubrum (morphotype soudanense) CBS 452.61.</title>
        <authorList>
            <consortium name="The Broad Institute Genomics Platform"/>
            <person name="Cuomo C.A."/>
            <person name="White T.C."/>
            <person name="Graser Y."/>
            <person name="Martinez-Rossi N."/>
            <person name="Heitman J."/>
            <person name="Young S.K."/>
            <person name="Zeng Q."/>
            <person name="Gargeya S."/>
            <person name="Abouelleil A."/>
            <person name="Alvarado L."/>
            <person name="Chapman S.B."/>
            <person name="Gainer-Dewar J."/>
            <person name="Goldberg J."/>
            <person name="Griggs A."/>
            <person name="Gujja S."/>
            <person name="Hansen M."/>
            <person name="Howarth C."/>
            <person name="Imamovic A."/>
            <person name="Larimer J."/>
            <person name="Martinez D."/>
            <person name="Murphy C."/>
            <person name="Pearson M.D."/>
            <person name="Persinoti G."/>
            <person name="Poon T."/>
            <person name="Priest M."/>
            <person name="Roberts A.D."/>
            <person name="Saif S."/>
            <person name="Shea T.D."/>
            <person name="Sykes S.N."/>
            <person name="Wortman J."/>
            <person name="Nusbaum C."/>
            <person name="Birren B."/>
        </authorList>
    </citation>
    <scope>NUCLEOTIDE SEQUENCE [LARGE SCALE GENOMIC DNA]</scope>
    <source>
        <strain evidence="13 14">CBS 452.61</strain>
    </source>
</reference>
<evidence type="ECO:0000256" key="3">
    <source>
        <dbReference type="ARBA" id="ARBA00022679"/>
    </source>
</evidence>
<dbReference type="GO" id="GO:0061733">
    <property type="term" value="F:protein-lysine-acetyltransferase activity"/>
    <property type="evidence" value="ECO:0007669"/>
    <property type="project" value="TreeGrafter"/>
</dbReference>
<dbReference type="AlphaFoldDB" id="A0A022XIP0"/>
<name>A0A022XIP0_TRISD</name>
<feature type="compositionally biased region" description="Basic and acidic residues" evidence="10">
    <location>
        <begin position="139"/>
        <end position="148"/>
    </location>
</feature>
<evidence type="ECO:0000313" key="14">
    <source>
        <dbReference type="Proteomes" id="UP000023623"/>
    </source>
</evidence>
<feature type="compositionally biased region" description="Polar residues" evidence="10">
    <location>
        <begin position="108"/>
        <end position="117"/>
    </location>
</feature>
<evidence type="ECO:0000313" key="13">
    <source>
        <dbReference type="EMBL" id="EZF70537.1"/>
    </source>
</evidence>
<keyword evidence="7" id="KW-0539">Nucleus</keyword>
<keyword evidence="6" id="KW-0862">Zinc</keyword>
<sequence length="494" mass="53923">MVSARDTPYTVTNSFKRGLLMKTYARPLRRVLCPESRPDPALKKRRITSMPADENTASITISSSSVSSTAGENDGDRHLQPPLVGDMGSENNLVCAIRESSAAILSSPSRHTSTAATVYSEDIPELDDDLSTPPSSPPPREHEAEQVKLKLALTPPPASTRKPTFSFLKRKRSANDTPLTELEVNGGSASMRSMDPPAKKKQTQAASESTPTTSTSTSTSTTTTTTTTNTASAPATASRPALKQTTLDLAVAASTVRIECDTCGMHYIPSSELDRSIHRRYHDHNSAYSGGVEFGKSFVRANASRWVYEASRFEEGYVVIVDRKSSAGSKRHAKRVLEIANLDLGAVDIDDSVLWSKVEAKQGGEEVDRFKFFLHMKGSRCVGLALAERIWEAHGITSNPSKLIPKRPSSLSCALSLTKETYPVLVGISRIWTCRGSRRKGIALDLLDCVVSNYFYGMEMARTQVAFSQPTECGSALMRTFYGDNDWRIYTGSC</sequence>
<evidence type="ECO:0000256" key="4">
    <source>
        <dbReference type="ARBA" id="ARBA00022723"/>
    </source>
</evidence>
<accession>A0A022XIP0</accession>